<evidence type="ECO:0000259" key="2">
    <source>
        <dbReference type="Pfam" id="PF13581"/>
    </source>
</evidence>
<dbReference type="InterPro" id="IPR003594">
    <property type="entry name" value="HATPase_dom"/>
</dbReference>
<keyword evidence="1" id="KW-0418">Kinase</keyword>
<keyword evidence="1" id="KW-0723">Serine/threonine-protein kinase</keyword>
<dbReference type="Proteomes" id="UP000515823">
    <property type="component" value="Chromosome"/>
</dbReference>
<dbReference type="GO" id="GO:0004674">
    <property type="term" value="F:protein serine/threonine kinase activity"/>
    <property type="evidence" value="ECO:0007669"/>
    <property type="project" value="UniProtKB-KW"/>
</dbReference>
<dbReference type="KEGG" id="qdo:H9Q78_12980"/>
<evidence type="ECO:0000256" key="1">
    <source>
        <dbReference type="ARBA" id="ARBA00022527"/>
    </source>
</evidence>
<dbReference type="InterPro" id="IPR050267">
    <property type="entry name" value="Anti-sigma-factor_SerPK"/>
</dbReference>
<dbReference type="Pfam" id="PF13581">
    <property type="entry name" value="HATPase_c_2"/>
    <property type="match status" value="1"/>
</dbReference>
<dbReference type="PANTHER" id="PTHR35526">
    <property type="entry name" value="ANTI-SIGMA-F FACTOR RSBW-RELATED"/>
    <property type="match status" value="1"/>
</dbReference>
<keyword evidence="4" id="KW-1185">Reference proteome</keyword>
<dbReference type="GO" id="GO:0005524">
    <property type="term" value="F:ATP binding"/>
    <property type="evidence" value="ECO:0007669"/>
    <property type="project" value="UniProtKB-KW"/>
</dbReference>
<proteinExistence type="predicted"/>
<keyword evidence="3" id="KW-0067">ATP-binding</keyword>
<dbReference type="InterPro" id="IPR036890">
    <property type="entry name" value="HATPase_C_sf"/>
</dbReference>
<keyword evidence="3" id="KW-0547">Nucleotide-binding</keyword>
<dbReference type="SUPFAM" id="SSF55874">
    <property type="entry name" value="ATPase domain of HSP90 chaperone/DNA topoisomerase II/histidine kinase"/>
    <property type="match status" value="1"/>
</dbReference>
<feature type="domain" description="Histidine kinase/HSP90-like ATPase" evidence="2">
    <location>
        <begin position="7"/>
        <end position="133"/>
    </location>
</feature>
<dbReference type="Gene3D" id="3.30.565.10">
    <property type="entry name" value="Histidine kinase-like ATPase, C-terminal domain"/>
    <property type="match status" value="1"/>
</dbReference>
<sequence length="137" mass="15111">MKELTVAATLENLSAVQDFIERELEQNDCPMKAIMQISIAVEEIYVNIAHYAYNPSVGKATIRCEVGGEPVHVTIQFMDSGTPFDPLAKKDADTTLSADERGIGGLGILMVKKSMDQVDYAYESGKNILTIRKELNK</sequence>
<keyword evidence="1" id="KW-0808">Transferase</keyword>
<name>A0A7G9G3F0_9FIRM</name>
<dbReference type="EMBL" id="CP060634">
    <property type="protein sequence ID" value="QNM05332.1"/>
    <property type="molecule type" value="Genomic_DNA"/>
</dbReference>
<dbReference type="RefSeq" id="WP_249302249.1">
    <property type="nucleotide sequence ID" value="NZ_CP060634.1"/>
</dbReference>
<protein>
    <submittedName>
        <fullName evidence="3">ATP-binding protein</fullName>
    </submittedName>
</protein>
<dbReference type="AlphaFoldDB" id="A0A7G9G3F0"/>
<reference evidence="3 4" key="1">
    <citation type="submission" date="2020-08" db="EMBL/GenBank/DDBJ databases">
        <authorList>
            <person name="Liu C."/>
            <person name="Sun Q."/>
        </authorList>
    </citation>
    <scope>NUCLEOTIDE SEQUENCE [LARGE SCALE GENOMIC DNA]</scope>
    <source>
        <strain evidence="3 4">NSJ-38</strain>
    </source>
</reference>
<gene>
    <name evidence="3" type="ORF">H9Q78_12980</name>
</gene>
<organism evidence="3 4">
    <name type="scientific">Qiania dongpingensis</name>
    <dbReference type="NCBI Taxonomy" id="2763669"/>
    <lineage>
        <taxon>Bacteria</taxon>
        <taxon>Bacillati</taxon>
        <taxon>Bacillota</taxon>
        <taxon>Clostridia</taxon>
        <taxon>Lachnospirales</taxon>
        <taxon>Lachnospiraceae</taxon>
        <taxon>Qiania</taxon>
    </lineage>
</organism>
<evidence type="ECO:0000313" key="3">
    <source>
        <dbReference type="EMBL" id="QNM05332.1"/>
    </source>
</evidence>
<evidence type="ECO:0000313" key="4">
    <source>
        <dbReference type="Proteomes" id="UP000515823"/>
    </source>
</evidence>
<dbReference type="CDD" id="cd16936">
    <property type="entry name" value="HATPase_RsbW-like"/>
    <property type="match status" value="1"/>
</dbReference>
<accession>A0A7G9G3F0</accession>
<dbReference type="PANTHER" id="PTHR35526:SF6">
    <property type="entry name" value="SLR1861 PROTEIN"/>
    <property type="match status" value="1"/>
</dbReference>